<proteinExistence type="predicted"/>
<feature type="chain" id="PRO_5020266997" description="Membrane or secreted protein" evidence="1">
    <location>
        <begin position="21"/>
        <end position="242"/>
    </location>
</feature>
<gene>
    <name evidence="2" type="ORF">EDD80_101235</name>
</gene>
<evidence type="ECO:0000256" key="1">
    <source>
        <dbReference type="SAM" id="SignalP"/>
    </source>
</evidence>
<evidence type="ECO:0000313" key="3">
    <source>
        <dbReference type="Proteomes" id="UP000295807"/>
    </source>
</evidence>
<dbReference type="RefSeq" id="WP_132127505.1">
    <property type="nucleotide sequence ID" value="NZ_CP042432.1"/>
</dbReference>
<keyword evidence="3" id="KW-1185">Reference proteome</keyword>
<dbReference type="OrthoDB" id="706756at2"/>
<evidence type="ECO:0008006" key="4">
    <source>
        <dbReference type="Google" id="ProtNLM"/>
    </source>
</evidence>
<accession>A0A4R3KWA2</accession>
<dbReference type="Proteomes" id="UP000295807">
    <property type="component" value="Unassembled WGS sequence"/>
</dbReference>
<evidence type="ECO:0000313" key="2">
    <source>
        <dbReference type="EMBL" id="TCS90037.1"/>
    </source>
</evidence>
<keyword evidence="1" id="KW-0732">Signal</keyword>
<dbReference type="EMBL" id="SMAD01000001">
    <property type="protein sequence ID" value="TCS90037.1"/>
    <property type="molecule type" value="Genomic_DNA"/>
</dbReference>
<reference evidence="2 3" key="1">
    <citation type="submission" date="2019-03" db="EMBL/GenBank/DDBJ databases">
        <title>Genomic Encyclopedia of Type Strains, Phase IV (KMG-IV): sequencing the most valuable type-strain genomes for metagenomic binning, comparative biology and taxonomic classification.</title>
        <authorList>
            <person name="Goeker M."/>
        </authorList>
    </citation>
    <scope>NUCLEOTIDE SEQUENCE [LARGE SCALE GENOMIC DNA]</scope>
    <source>
        <strain evidence="2 3">DSM 21100</strain>
    </source>
</reference>
<comment type="caution">
    <text evidence="2">The sequence shown here is derived from an EMBL/GenBank/DDBJ whole genome shotgun (WGS) entry which is preliminary data.</text>
</comment>
<name>A0A4R3KWA2_9SPHI</name>
<dbReference type="Gene3D" id="2.40.128.490">
    <property type="entry name" value="Uncharacterised protein PF14869, DUF4488"/>
    <property type="match status" value="1"/>
</dbReference>
<feature type="signal peptide" evidence="1">
    <location>
        <begin position="1"/>
        <end position="20"/>
    </location>
</feature>
<organism evidence="2 3">
    <name type="scientific">Anseongella ginsenosidimutans</name>
    <dbReference type="NCBI Taxonomy" id="496056"/>
    <lineage>
        <taxon>Bacteria</taxon>
        <taxon>Pseudomonadati</taxon>
        <taxon>Bacteroidota</taxon>
        <taxon>Sphingobacteriia</taxon>
        <taxon>Sphingobacteriales</taxon>
        <taxon>Sphingobacteriaceae</taxon>
        <taxon>Anseongella</taxon>
    </lineage>
</organism>
<dbReference type="AlphaFoldDB" id="A0A4R3KWA2"/>
<protein>
    <recommendedName>
        <fullName evidence="4">Membrane or secreted protein</fullName>
    </recommendedName>
</protein>
<sequence length="242" mass="26902">MKRKKTILGGCLLMTVSLIAFTPERKTPAPGDIEGAWEIEGNPKRVALLVDGYFTVTTYKENAPEFISTMGGTFSYDGSAMSGALEFNSEAADQVGANFSIPAKLDGDKLTVTYEDGSSENWTRVDKAEDNLSGVWRITERESEGEMHDIPLRARRTLKILTGTRFQWAAINVETGEFSGTGGGTYTFENGKYTENIEFFSRDNSRVGMSLSFEGDLQNDNWHHKGKSSKGDPIYEVWSRFE</sequence>